<feature type="domain" description="AMP-dependent synthetase/ligase" evidence="1">
    <location>
        <begin position="10"/>
        <end position="351"/>
    </location>
</feature>
<dbReference type="Pfam" id="PF13193">
    <property type="entry name" value="AMP-binding_C"/>
    <property type="match status" value="1"/>
</dbReference>
<dbReference type="InterPro" id="IPR042099">
    <property type="entry name" value="ANL_N_sf"/>
</dbReference>
<dbReference type="Gene3D" id="3.30.300.30">
    <property type="match status" value="1"/>
</dbReference>
<reference evidence="3 4" key="1">
    <citation type="submission" date="2015-10" db="EMBL/GenBank/DDBJ databases">
        <authorList>
            <person name="Gilbert D.G."/>
        </authorList>
    </citation>
    <scope>NUCLEOTIDE SEQUENCE [LARGE SCALE GENOMIC DNA]</scope>
    <source>
        <strain evidence="3 4">NRRL B-16712</strain>
    </source>
</reference>
<dbReference type="InterPro" id="IPR020845">
    <property type="entry name" value="AMP-binding_CS"/>
</dbReference>
<dbReference type="InterPro" id="IPR050237">
    <property type="entry name" value="ATP-dep_AMP-bd_enzyme"/>
</dbReference>
<evidence type="ECO:0000313" key="4">
    <source>
        <dbReference type="Proteomes" id="UP000053244"/>
    </source>
</evidence>
<evidence type="ECO:0000259" key="2">
    <source>
        <dbReference type="Pfam" id="PF13193"/>
    </source>
</evidence>
<dbReference type="Gene3D" id="3.40.50.12780">
    <property type="entry name" value="N-terminal domain of ligase-like"/>
    <property type="match status" value="1"/>
</dbReference>
<organism evidence="3 4">
    <name type="scientific">Actinoplanes awajinensis subsp. mycoplanecinus</name>
    <dbReference type="NCBI Taxonomy" id="135947"/>
    <lineage>
        <taxon>Bacteria</taxon>
        <taxon>Bacillati</taxon>
        <taxon>Actinomycetota</taxon>
        <taxon>Actinomycetes</taxon>
        <taxon>Micromonosporales</taxon>
        <taxon>Micromonosporaceae</taxon>
        <taxon>Actinoplanes</taxon>
    </lineage>
</organism>
<dbReference type="OrthoDB" id="9803968at2"/>
<feature type="domain" description="AMP-binding enzyme C-terminal" evidence="2">
    <location>
        <begin position="410"/>
        <end position="488"/>
    </location>
</feature>
<name>A0A0X3V9J4_9ACTN</name>
<comment type="caution">
    <text evidence="3">The sequence shown here is derived from an EMBL/GenBank/DDBJ whole genome shotgun (WGS) entry which is preliminary data.</text>
</comment>
<gene>
    <name evidence="3" type="ORF">ADL15_04145</name>
</gene>
<dbReference type="Pfam" id="PF00501">
    <property type="entry name" value="AMP-binding"/>
    <property type="match status" value="1"/>
</dbReference>
<dbReference type="PANTHER" id="PTHR43767:SF1">
    <property type="entry name" value="NONRIBOSOMAL PEPTIDE SYNTHASE PES1 (EUROFUNG)-RELATED"/>
    <property type="match status" value="1"/>
</dbReference>
<dbReference type="InterPro" id="IPR000873">
    <property type="entry name" value="AMP-dep_synth/lig_dom"/>
</dbReference>
<dbReference type="EMBL" id="LLZH01000013">
    <property type="protein sequence ID" value="KUL41451.1"/>
    <property type="molecule type" value="Genomic_DNA"/>
</dbReference>
<keyword evidence="4" id="KW-1185">Reference proteome</keyword>
<proteinExistence type="predicted"/>
<evidence type="ECO:0000313" key="3">
    <source>
        <dbReference type="EMBL" id="KUL41451.1"/>
    </source>
</evidence>
<dbReference type="GO" id="GO:0016878">
    <property type="term" value="F:acid-thiol ligase activity"/>
    <property type="evidence" value="ECO:0007669"/>
    <property type="project" value="UniProtKB-ARBA"/>
</dbReference>
<dbReference type="AlphaFoldDB" id="A0A0X3V9J4"/>
<sequence>MTDIGLWTIAGRSPQRTAVVDPDGRVVTYGELAAEADRIGRGLQQLGLVPGDTVAMLLPNGADLLAVEFATLQTGLYSVPLNWHLTAAEITYILRDSGAKAFIAHERFAAAAVPAAEATGVPVFFAVGEIAAIGAGQGRPEPRTAGALMVYTSGTSGRPKGVRRPLTGADPDVVPPVSLWFFGLFGLAPWDGHVHLCCSPLYHTAVMNFAVISLQFGHPVVVMDGWDPREMLRLIERHRVTHSHMVPTQFRRLLALPAPVRDGYDLSSMRVMIHGAAPCPQEVKRRMLDWWGPVVVEYYAASEGGGTLITAADWLKRPGSVGQAWPGSRVRVLDADGADSPVGRPGTVYLQMGDATFEYLGDADKTRESWRGRMFTVGDIGYLDDAGYLYLCDRKSDVIITGGVNVYPAEIENELAGHPAVADVAVFGVPHDEWGEQIKAVVQPAPGARAGPELTVELLAFLTERLAKFKLPRSIDYTEELPRDPNGKLYKRLLRDPYWAGRERAI</sequence>
<dbReference type="SUPFAM" id="SSF56801">
    <property type="entry name" value="Acetyl-CoA synthetase-like"/>
    <property type="match status" value="1"/>
</dbReference>
<dbReference type="InterPro" id="IPR045851">
    <property type="entry name" value="AMP-bd_C_sf"/>
</dbReference>
<dbReference type="RefSeq" id="WP_067685388.1">
    <property type="nucleotide sequence ID" value="NZ_LLZH01000013.1"/>
</dbReference>
<dbReference type="PANTHER" id="PTHR43767">
    <property type="entry name" value="LONG-CHAIN-FATTY-ACID--COA LIGASE"/>
    <property type="match status" value="1"/>
</dbReference>
<protein>
    <submittedName>
        <fullName evidence="3">Acyl-CoA synthetase</fullName>
    </submittedName>
</protein>
<dbReference type="InterPro" id="IPR025110">
    <property type="entry name" value="AMP-bd_C"/>
</dbReference>
<evidence type="ECO:0000259" key="1">
    <source>
        <dbReference type="Pfam" id="PF00501"/>
    </source>
</evidence>
<dbReference type="PROSITE" id="PS00455">
    <property type="entry name" value="AMP_BINDING"/>
    <property type="match status" value="1"/>
</dbReference>
<accession>A0A0X3V9J4</accession>
<dbReference type="Proteomes" id="UP000053244">
    <property type="component" value="Unassembled WGS sequence"/>
</dbReference>